<evidence type="ECO:0000256" key="2">
    <source>
        <dbReference type="ARBA" id="ARBA00012513"/>
    </source>
</evidence>
<evidence type="ECO:0000256" key="11">
    <source>
        <dbReference type="ARBA" id="ARBA00022840"/>
    </source>
</evidence>
<keyword evidence="11 16" id="KW-0067">ATP-binding</keyword>
<evidence type="ECO:0000256" key="5">
    <source>
        <dbReference type="ARBA" id="ARBA00022679"/>
    </source>
</evidence>
<feature type="domain" description="Protein kinase" evidence="19">
    <location>
        <begin position="678"/>
        <end position="949"/>
    </location>
</feature>
<evidence type="ECO:0000256" key="1">
    <source>
        <dbReference type="ARBA" id="ARBA00004370"/>
    </source>
</evidence>
<dbReference type="InterPro" id="IPR051420">
    <property type="entry name" value="Ser_Thr_Kinases_DiverseReg"/>
</dbReference>
<dbReference type="Pfam" id="PF08263">
    <property type="entry name" value="LRRNT_2"/>
    <property type="match status" value="1"/>
</dbReference>
<feature type="transmembrane region" description="Helical" evidence="18">
    <location>
        <begin position="613"/>
        <end position="638"/>
    </location>
</feature>
<dbReference type="CDD" id="cd14066">
    <property type="entry name" value="STKc_IRAK"/>
    <property type="match status" value="1"/>
</dbReference>
<dbReference type="InterPro" id="IPR055414">
    <property type="entry name" value="LRR_R13L4/SHOC2-like"/>
</dbReference>
<dbReference type="PRINTS" id="PR00019">
    <property type="entry name" value="LEURICHRPT"/>
</dbReference>
<evidence type="ECO:0000256" key="9">
    <source>
        <dbReference type="ARBA" id="ARBA00022741"/>
    </source>
</evidence>
<accession>A0ABY9CUT4</accession>
<dbReference type="EC" id="2.7.11.1" evidence="2"/>
<organism evidence="20 21">
    <name type="scientific">Vitis vinifera</name>
    <name type="common">Grape</name>
    <dbReference type="NCBI Taxonomy" id="29760"/>
    <lineage>
        <taxon>Eukaryota</taxon>
        <taxon>Viridiplantae</taxon>
        <taxon>Streptophyta</taxon>
        <taxon>Embryophyta</taxon>
        <taxon>Tracheophyta</taxon>
        <taxon>Spermatophyta</taxon>
        <taxon>Magnoliopsida</taxon>
        <taxon>eudicotyledons</taxon>
        <taxon>Gunneridae</taxon>
        <taxon>Pentapetalae</taxon>
        <taxon>rosids</taxon>
        <taxon>Vitales</taxon>
        <taxon>Vitaceae</taxon>
        <taxon>Viteae</taxon>
        <taxon>Vitis</taxon>
    </lineage>
</organism>
<dbReference type="InterPro" id="IPR000719">
    <property type="entry name" value="Prot_kinase_dom"/>
</dbReference>
<keyword evidence="9 16" id="KW-0547">Nucleotide-binding</keyword>
<keyword evidence="8" id="KW-0677">Repeat</keyword>
<dbReference type="PROSITE" id="PS50011">
    <property type="entry name" value="PROTEIN_KINASE_DOM"/>
    <property type="match status" value="1"/>
</dbReference>
<evidence type="ECO:0000256" key="15">
    <source>
        <dbReference type="ARBA" id="ARBA00048679"/>
    </source>
</evidence>
<evidence type="ECO:0000256" key="6">
    <source>
        <dbReference type="ARBA" id="ARBA00022692"/>
    </source>
</evidence>
<evidence type="ECO:0000256" key="4">
    <source>
        <dbReference type="ARBA" id="ARBA00022614"/>
    </source>
</evidence>
<dbReference type="InterPro" id="IPR008266">
    <property type="entry name" value="Tyr_kinase_AS"/>
</dbReference>
<dbReference type="InterPro" id="IPR011009">
    <property type="entry name" value="Kinase-like_dom_sf"/>
</dbReference>
<comment type="catalytic activity">
    <reaction evidence="15">
        <text>L-seryl-[protein] + ATP = O-phospho-L-seryl-[protein] + ADP + H(+)</text>
        <dbReference type="Rhea" id="RHEA:17989"/>
        <dbReference type="Rhea" id="RHEA-COMP:9863"/>
        <dbReference type="Rhea" id="RHEA-COMP:11604"/>
        <dbReference type="ChEBI" id="CHEBI:15378"/>
        <dbReference type="ChEBI" id="CHEBI:29999"/>
        <dbReference type="ChEBI" id="CHEBI:30616"/>
        <dbReference type="ChEBI" id="CHEBI:83421"/>
        <dbReference type="ChEBI" id="CHEBI:456216"/>
        <dbReference type="EC" id="2.7.11.1"/>
    </reaction>
</comment>
<dbReference type="PANTHER" id="PTHR48005:SF72">
    <property type="entry name" value="REPEAT RECEPTOR-LIKE PROTEIN KINASE FAMILY PROTEIN, PUTATIVE-RELATED"/>
    <property type="match status" value="1"/>
</dbReference>
<keyword evidence="7" id="KW-0732">Signal</keyword>
<dbReference type="SUPFAM" id="SSF52058">
    <property type="entry name" value="L domain-like"/>
    <property type="match status" value="2"/>
</dbReference>
<evidence type="ECO:0000313" key="21">
    <source>
        <dbReference type="Proteomes" id="UP001227230"/>
    </source>
</evidence>
<dbReference type="PROSITE" id="PS51450">
    <property type="entry name" value="LRR"/>
    <property type="match status" value="1"/>
</dbReference>
<evidence type="ECO:0000256" key="18">
    <source>
        <dbReference type="SAM" id="Phobius"/>
    </source>
</evidence>
<evidence type="ECO:0000256" key="3">
    <source>
        <dbReference type="ARBA" id="ARBA00022527"/>
    </source>
</evidence>
<dbReference type="Gene3D" id="3.80.10.10">
    <property type="entry name" value="Ribonuclease Inhibitor"/>
    <property type="match status" value="3"/>
</dbReference>
<evidence type="ECO:0000256" key="13">
    <source>
        <dbReference type="ARBA" id="ARBA00023136"/>
    </source>
</evidence>
<comment type="catalytic activity">
    <reaction evidence="14">
        <text>L-threonyl-[protein] + ATP = O-phospho-L-threonyl-[protein] + ADP + H(+)</text>
        <dbReference type="Rhea" id="RHEA:46608"/>
        <dbReference type="Rhea" id="RHEA-COMP:11060"/>
        <dbReference type="Rhea" id="RHEA-COMP:11605"/>
        <dbReference type="ChEBI" id="CHEBI:15378"/>
        <dbReference type="ChEBI" id="CHEBI:30013"/>
        <dbReference type="ChEBI" id="CHEBI:30616"/>
        <dbReference type="ChEBI" id="CHEBI:61977"/>
        <dbReference type="ChEBI" id="CHEBI:456216"/>
        <dbReference type="EC" id="2.7.11.1"/>
    </reaction>
</comment>
<dbReference type="SUPFAM" id="SSF56112">
    <property type="entry name" value="Protein kinase-like (PK-like)"/>
    <property type="match status" value="1"/>
</dbReference>
<evidence type="ECO:0000256" key="10">
    <source>
        <dbReference type="ARBA" id="ARBA00022777"/>
    </source>
</evidence>
<keyword evidence="3" id="KW-0723">Serine/threonine-protein kinase</keyword>
<evidence type="ECO:0000313" key="20">
    <source>
        <dbReference type="EMBL" id="WJZ98392.1"/>
    </source>
</evidence>
<evidence type="ECO:0000256" key="17">
    <source>
        <dbReference type="SAM" id="MobiDB-lite"/>
    </source>
</evidence>
<dbReference type="PROSITE" id="PS00107">
    <property type="entry name" value="PROTEIN_KINASE_ATP"/>
    <property type="match status" value="1"/>
</dbReference>
<dbReference type="InterPro" id="IPR032675">
    <property type="entry name" value="LRR_dom_sf"/>
</dbReference>
<keyword evidence="4" id="KW-0433">Leucine-rich repeat</keyword>
<dbReference type="InterPro" id="IPR001611">
    <property type="entry name" value="Leu-rich_rpt"/>
</dbReference>
<feature type="binding site" evidence="16">
    <location>
        <position position="707"/>
    </location>
    <ligand>
        <name>ATP</name>
        <dbReference type="ChEBI" id="CHEBI:30616"/>
    </ligand>
</feature>
<evidence type="ECO:0000259" key="19">
    <source>
        <dbReference type="PROSITE" id="PS50011"/>
    </source>
</evidence>
<keyword evidence="6 18" id="KW-0812">Transmembrane</keyword>
<dbReference type="EMBL" id="CP126658">
    <property type="protein sequence ID" value="WJZ98392.1"/>
    <property type="molecule type" value="Genomic_DNA"/>
</dbReference>
<keyword evidence="12 18" id="KW-1133">Transmembrane helix</keyword>
<protein>
    <recommendedName>
        <fullName evidence="2">non-specific serine/threonine protein kinase</fullName>
        <ecNumber evidence="2">2.7.11.1</ecNumber>
    </recommendedName>
</protein>
<sequence>MSLHQAKLLNHSSNSMIMTQLMASLFILVLALLYNSHVWGSPLVGGETQERNEAVALLRWKANLDNESQTFLSSWFGSSPCNNWVGIACWKPKPGSVTHLNLSGFGLRGTLQNLSFSSISNLLSFNLYNNSFYGTIPTHVSKLSKLTNLDLSFNHLVGSIPASIGNLGNLTALYLHHNQLSGSIPSEIGLLKSLIIVDLSDNNLNGTIPPSIGNLINLATLSLSGNKLFGSVPWEIGQLRSLTSLSLSNNSFTGPIPSSLGNLVNLTVLCFLNNKFSGPIPSKMNNLIHLKALQLGENKFSGHLPQQICLGGALENFTAHNNNFTGPIPKSLRNCSTLFRVRLESNQLTGNISEDLGIYPNLNYIDLSNNNLYGELSYKWGLCKNLTFLKISNNNISGTIPPELGNAARLHVLDLSSNGLHGDIPKKLGSLTLLFDLALSNNKLSGNLPLEMGMLSDFQHLNLASNNLSGSIPKQLGECWKLLSLNLSKNNFEESIPSEIGNMISLGSLDLSENMLTGEIPQQLGKLQNLEILNLSHNGLSGSIPSTFKDMLGLSSVDISYNQLEGPLPNIKAFREASFEALRNNSGLCGTAAVLMACISSIENKASEKDHKIVILIIILISSILFLLFVFVGLYFLLCRRVRFRKHKSRETCEDLFALWGHDGEMLYEDIIKVTKEFNSKYCIGGGGYGTVYKAELPTGRVVAVKKLHPQQDGGMADLKAFTAEIRALTEMRHRNIVKLYGFCSHAEHTFLIYEFMEKGSLRHILSNEEEALELDWSMRLNIVKGVAEALSYMHHDCSPPIIHRDISSSNVLLDSEYEGHVSDFGTARLLKPDSSNWTSFAGTFGYTAPELAYTLEVNDKTDVFSFGVVTLEVLMGRHPGDLISYLSSSSPSSSTSYFSLLKDVLDPRLSPPTDQVVEEVVFAMKLAFTCLHANPKSRPTMRQVSQALSSKQKPQQQQQQQVSSSASQPSRSISASQLPAELLNLPTS</sequence>
<name>A0ABY9CUT4_VITVI</name>
<gene>
    <name evidence="20" type="ORF">VitviT2T_016919</name>
</gene>
<dbReference type="Pfam" id="PF00069">
    <property type="entry name" value="Pkinase"/>
    <property type="match status" value="1"/>
</dbReference>
<proteinExistence type="predicted"/>
<dbReference type="Gene3D" id="1.10.510.10">
    <property type="entry name" value="Transferase(Phosphotransferase) domain 1"/>
    <property type="match status" value="1"/>
</dbReference>
<feature type="region of interest" description="Disordered" evidence="17">
    <location>
        <begin position="938"/>
        <end position="989"/>
    </location>
</feature>
<dbReference type="Proteomes" id="UP001227230">
    <property type="component" value="Chromosome 11"/>
</dbReference>
<keyword evidence="21" id="KW-1185">Reference proteome</keyword>
<evidence type="ECO:0000256" key="12">
    <source>
        <dbReference type="ARBA" id="ARBA00022989"/>
    </source>
</evidence>
<evidence type="ECO:0000256" key="8">
    <source>
        <dbReference type="ARBA" id="ARBA00022737"/>
    </source>
</evidence>
<evidence type="ECO:0000256" key="14">
    <source>
        <dbReference type="ARBA" id="ARBA00047899"/>
    </source>
</evidence>
<evidence type="ECO:0000256" key="7">
    <source>
        <dbReference type="ARBA" id="ARBA00022729"/>
    </source>
</evidence>
<reference evidence="20 21" key="1">
    <citation type="journal article" date="2023" name="Hortic Res">
        <title>The complete reference genome for grapevine (Vitis vinifera L.) genetics and breeding.</title>
        <authorList>
            <person name="Shi X."/>
            <person name="Cao S."/>
            <person name="Wang X."/>
            <person name="Huang S."/>
            <person name="Wang Y."/>
            <person name="Liu Z."/>
            <person name="Liu W."/>
            <person name="Leng X."/>
            <person name="Peng Y."/>
            <person name="Wang N."/>
            <person name="Wang Y."/>
            <person name="Ma Z."/>
            <person name="Xu X."/>
            <person name="Zhang F."/>
            <person name="Xue H."/>
            <person name="Zhong H."/>
            <person name="Wang Y."/>
            <person name="Zhang K."/>
            <person name="Velt A."/>
            <person name="Avia K."/>
            <person name="Holtgrawe D."/>
            <person name="Grimplet J."/>
            <person name="Matus J.T."/>
            <person name="Ware D."/>
            <person name="Wu X."/>
            <person name="Wang H."/>
            <person name="Liu C."/>
            <person name="Fang Y."/>
            <person name="Rustenholz C."/>
            <person name="Cheng Z."/>
            <person name="Xiao H."/>
            <person name="Zhou Y."/>
        </authorList>
    </citation>
    <scope>NUCLEOTIDE SEQUENCE [LARGE SCALE GENOMIC DNA]</scope>
    <source>
        <strain evidence="21">cv. Pinot noir / PN40024</strain>
        <tissue evidence="20">Leaf</tissue>
    </source>
</reference>
<feature type="compositionally biased region" description="Low complexity" evidence="17">
    <location>
        <begin position="946"/>
        <end position="978"/>
    </location>
</feature>
<dbReference type="Gene3D" id="3.30.200.20">
    <property type="entry name" value="Phosphorylase Kinase, domain 1"/>
    <property type="match status" value="1"/>
</dbReference>
<dbReference type="InterPro" id="IPR003591">
    <property type="entry name" value="Leu-rich_rpt_typical-subtyp"/>
</dbReference>
<dbReference type="Pfam" id="PF23598">
    <property type="entry name" value="LRR_14"/>
    <property type="match status" value="2"/>
</dbReference>
<keyword evidence="5" id="KW-0808">Transferase</keyword>
<evidence type="ECO:0000256" key="16">
    <source>
        <dbReference type="PROSITE-ProRule" id="PRU10141"/>
    </source>
</evidence>
<dbReference type="PROSITE" id="PS00109">
    <property type="entry name" value="PROTEIN_KINASE_TYR"/>
    <property type="match status" value="1"/>
</dbReference>
<keyword evidence="13 18" id="KW-0472">Membrane</keyword>
<dbReference type="InterPro" id="IPR017441">
    <property type="entry name" value="Protein_kinase_ATP_BS"/>
</dbReference>
<dbReference type="InterPro" id="IPR013210">
    <property type="entry name" value="LRR_N_plant-typ"/>
</dbReference>
<dbReference type="SMART" id="SM00369">
    <property type="entry name" value="LRR_TYP"/>
    <property type="match status" value="7"/>
</dbReference>
<keyword evidence="10" id="KW-0418">Kinase</keyword>
<dbReference type="Pfam" id="PF00560">
    <property type="entry name" value="LRR_1"/>
    <property type="match status" value="1"/>
</dbReference>
<dbReference type="PANTHER" id="PTHR48005">
    <property type="entry name" value="LEUCINE RICH REPEAT KINASE 2"/>
    <property type="match status" value="1"/>
</dbReference>
<comment type="subcellular location">
    <subcellularLocation>
        <location evidence="1">Membrane</location>
    </subcellularLocation>
</comment>